<dbReference type="EMBL" id="JBHLZP010000033">
    <property type="protein sequence ID" value="MFB9831964.1"/>
    <property type="molecule type" value="Genomic_DNA"/>
</dbReference>
<comment type="caution">
    <text evidence="2">The sequence shown here is derived from an EMBL/GenBank/DDBJ whole genome shotgun (WGS) entry which is preliminary data.</text>
</comment>
<dbReference type="PANTHER" id="PTHR39447">
    <property type="entry name" value="ALPHA-L-ARABINOFURANOSIDASE B"/>
    <property type="match status" value="1"/>
</dbReference>
<feature type="domain" description="Ricin B lectin" evidence="1">
    <location>
        <begin position="505"/>
        <end position="632"/>
    </location>
</feature>
<dbReference type="SUPFAM" id="SSF50370">
    <property type="entry name" value="Ricin B-like lectins"/>
    <property type="match status" value="2"/>
</dbReference>
<feature type="domain" description="Ricin B lectin" evidence="1">
    <location>
        <begin position="376"/>
        <end position="504"/>
    </location>
</feature>
<dbReference type="SUPFAM" id="SSF49899">
    <property type="entry name" value="Concanavalin A-like lectins/glucanases"/>
    <property type="match status" value="1"/>
</dbReference>
<proteinExistence type="predicted"/>
<keyword evidence="3" id="KW-1185">Reference proteome</keyword>
<accession>A0ABV5YCS3</accession>
<dbReference type="SMART" id="SM00458">
    <property type="entry name" value="RICIN"/>
    <property type="match status" value="2"/>
</dbReference>
<dbReference type="Proteomes" id="UP001589627">
    <property type="component" value="Unassembled WGS sequence"/>
</dbReference>
<organism evidence="2 3">
    <name type="scientific">Actinoallomurus acaciae</name>
    <dbReference type="NCBI Taxonomy" id="502577"/>
    <lineage>
        <taxon>Bacteria</taxon>
        <taxon>Bacillati</taxon>
        <taxon>Actinomycetota</taxon>
        <taxon>Actinomycetes</taxon>
        <taxon>Streptosporangiales</taxon>
        <taxon>Thermomonosporaceae</taxon>
        <taxon>Actinoallomurus</taxon>
    </lineage>
</organism>
<dbReference type="InterPro" id="IPR015289">
    <property type="entry name" value="A-L-arabinofuranosidase_B_cat"/>
</dbReference>
<protein>
    <submittedName>
        <fullName evidence="2">Arabinofuranosidase catalytic domain-containing protein</fullName>
    </submittedName>
</protein>
<dbReference type="Gene3D" id="2.80.10.50">
    <property type="match status" value="2"/>
</dbReference>
<dbReference type="RefSeq" id="WP_378197104.1">
    <property type="nucleotide sequence ID" value="NZ_JBHLZP010000033.1"/>
</dbReference>
<evidence type="ECO:0000259" key="1">
    <source>
        <dbReference type="SMART" id="SM00458"/>
    </source>
</evidence>
<gene>
    <name evidence="2" type="ORF">ACFFNX_07155</name>
</gene>
<dbReference type="InterPro" id="IPR038964">
    <property type="entry name" value="ABFB"/>
</dbReference>
<dbReference type="InterPro" id="IPR000772">
    <property type="entry name" value="Ricin_B_lectin"/>
</dbReference>
<dbReference type="Pfam" id="PF00652">
    <property type="entry name" value="Ricin_B_lectin"/>
    <property type="match status" value="2"/>
</dbReference>
<reference evidence="2 3" key="1">
    <citation type="submission" date="2024-09" db="EMBL/GenBank/DDBJ databases">
        <authorList>
            <person name="Sun Q."/>
            <person name="Mori K."/>
        </authorList>
    </citation>
    <scope>NUCLEOTIDE SEQUENCE [LARGE SCALE GENOMIC DNA]</scope>
    <source>
        <strain evidence="2 3">TBRC 0563</strain>
    </source>
</reference>
<dbReference type="CDD" id="cd23451">
    <property type="entry name" value="beta-trefoil_Ricin_laminarinase"/>
    <property type="match status" value="2"/>
</dbReference>
<dbReference type="InterPro" id="IPR013320">
    <property type="entry name" value="ConA-like_dom_sf"/>
</dbReference>
<name>A0ABV5YCS3_9ACTN</name>
<evidence type="ECO:0000313" key="2">
    <source>
        <dbReference type="EMBL" id="MFB9831964.1"/>
    </source>
</evidence>
<dbReference type="InterPro" id="IPR006311">
    <property type="entry name" value="TAT_signal"/>
</dbReference>
<sequence>MRRPRPAPRVTAAVLPAASPPTPGADRRRSALSVLAALALALFTLAGLSGTARAATSLPCDIYGAAGTPCVAAHSTVRALFANYSGPLYQLTRASDHATHDVGVLSAGGYADAGDHDAFCNGTTCGITKIYDQSSRHNDLTPSPAGTAGTGADYPADASEIAITAGGHKAYGVWISPQHGYRHAVGSGVAQNGQPEGMYMVASGTHVGSACCFDYGNAEATPADTGNGHMDAVTLATACAAPCTGSGPWVEADLENGLFMGANGSNTANLGNNSTYVTALLKNNGQTTYALKGGNAQSGGLSTWWNGALPNRGGYIPMHQEGSIILGTGGDNSNWNMGTFFEGVMTSGYPTDAADDAVQANIVSAGYSGQTNVPNGPQGTIIGPGNKCVDVAADDTGVNLAAVQLWDCQSYAEDQHWEHFADNTLRVLGRCLDVNGNGTANNTQVELYDCNGVGGQKWVQQADGSLRNPQSGRCLDSPSGATGNGTRLQIYDCNGSAAQRFAVNGGGAIVGPGGKCVDVLGDDNGANSTAVNIWDCQSYAVDQHWVHQSNGSLKTLGRCLDINGDGTANNTQVELWDCNGVGGQVWQQQADGSLLNPQSGRCLDSPSGATTNGTRLQIYDCNGSAAQRFALS</sequence>
<dbReference type="PANTHER" id="PTHR39447:SF2">
    <property type="entry name" value="ALPHA-L-ARABINOFURANOSIDASE B"/>
    <property type="match status" value="1"/>
</dbReference>
<dbReference type="PROSITE" id="PS50231">
    <property type="entry name" value="RICIN_B_LECTIN"/>
    <property type="match status" value="2"/>
</dbReference>
<dbReference type="InterPro" id="IPR035992">
    <property type="entry name" value="Ricin_B-like_lectins"/>
</dbReference>
<dbReference type="Pfam" id="PF09206">
    <property type="entry name" value="ArabFuran-catal"/>
    <property type="match status" value="1"/>
</dbReference>
<dbReference type="Gene3D" id="2.60.120.200">
    <property type="match status" value="1"/>
</dbReference>
<dbReference type="PROSITE" id="PS51318">
    <property type="entry name" value="TAT"/>
    <property type="match status" value="1"/>
</dbReference>
<evidence type="ECO:0000313" key="3">
    <source>
        <dbReference type="Proteomes" id="UP001589627"/>
    </source>
</evidence>